<evidence type="ECO:0000256" key="4">
    <source>
        <dbReference type="ARBA" id="ARBA00023242"/>
    </source>
</evidence>
<feature type="compositionally biased region" description="Basic and acidic residues" evidence="6">
    <location>
        <begin position="1471"/>
        <end position="1483"/>
    </location>
</feature>
<feature type="region of interest" description="Disordered" evidence="6">
    <location>
        <begin position="1723"/>
        <end position="1751"/>
    </location>
</feature>
<dbReference type="PROSITE" id="PS50157">
    <property type="entry name" value="ZINC_FINGER_C2H2_2"/>
    <property type="match status" value="5"/>
</dbReference>
<dbReference type="InterPro" id="IPR036236">
    <property type="entry name" value="Znf_C2H2_sf"/>
</dbReference>
<dbReference type="InterPro" id="IPR011333">
    <property type="entry name" value="SKP1/BTB/POZ_sf"/>
</dbReference>
<feature type="region of interest" description="Disordered" evidence="6">
    <location>
        <begin position="2052"/>
        <end position="2161"/>
    </location>
</feature>
<dbReference type="EMBL" id="LR901719">
    <property type="protein sequence ID" value="CAD7249259.1"/>
    <property type="molecule type" value="Genomic_DNA"/>
</dbReference>
<feature type="compositionally biased region" description="Basic and acidic residues" evidence="6">
    <location>
        <begin position="2097"/>
        <end position="2106"/>
    </location>
</feature>
<sequence length="2242" mass="249774">MREEYWEEEVIGCHSLAEGDPEEAPQNIPPDIDPKTVTLWEGQIFKGSVGDISMFFCGICGYKTIHRTNILRHFRLHTGERPFTCGWNRHQSEILQTFDQLRIRETFVDVTLSCEGQFIKAHKLVLSASSKYLERILQRDGAGSITIYFYGVEMFILKLLVEFMYNGEVEVPSVDLEKFIEVAENLEVKGLKAETKGPVQSACSTDYGGDVPCKRKRSMPHAMEDSPYPVKQLRQLEMGSSTSNQSQLLPDEPGLNVSNNCDDVVVIKEESTDGSPVGTAAESEDYWEEEPIDYDSTAGCESEGIPQNIPPDIDPKTVTLWDGQIFKGSTGHISMFFCGICGYKTGSNQVRLKMSNKYILKWNCHHSETFQAFDQLRSKEMFVDVTLSCEDQFLKAHKLVLSAGSKYLERILQRDGTNCPTIHFYGVKMSILKSLVEFMYNGEVEVPSVDLEKFIEVAENLEVKGLKGNGQSNSKEPIDAAFSTDYGSVAPSKRRGVPHSVEDSPYPIKQPRQAYNVKCPAPTACPVQPQMGSFAPNQSQFTADEPGASTNSNCDEVVLIKEESPIGSPLSCATAKSEEYWEQEALECHSAVGDESEVPQVIPHDIDLKWNTHHVDAFQAFDKLRDREIFVDVTLSCEGQLLKAHKLVLSAGSSYLEQILQQDGSSSPTIHFYGVEIFVLKLLVEFLYDGEVEVPSSHLGKFIMLAENLEVKGLSGGWQTRGSDMPLPVVESNYAIAHKRKIACQSLEGSLPSKEPTRRNLANGPIYTPLLVQDWENGSMQPGSMMYEEAQLRERPVSPSKIPSEIDPLSVFHVENEVYGGIAEGLTKYFCGVCPYKSGRKTDARRAECSDYKFISTMSNKYNLKWNSHHLETFQAFDRLRTREMFVDVTLSCEGQFLKAHKLVLSASSQYLERILQRDGSTNPSIHFFGIENYILRLLVEFMYNGEVEVPSADLERFIQLAEKLEVKGLKGDGRAKGPHLNFPVEDVETTVPYKRRSQPLSAQDFPYPMKQRRLGAMTAPPTNPISAQSPGKASSALPQAPVAEEPGPSSSNSEEALVKLEYEDGSVESSLQEVDYGEEHWAEESMHSGGSGFIETAGSSSGAPSHIPSEIDPSTVTWVKDGFYKGAGPDGIARFFCGICPYQTALKPHAARHYLTHTGEKPHSIFHVEYEVYGGASGGLILYFCGLCGYKSARKHDARRHFLSHTHGKRHKPLKIFCLNMTDMLAMSGKYNLKWNCHHSESLQAFDQLRSREVFVDVTLACEGQFLKAHKLVLSAGSLYLERILQQEGSTSPSIHFFGVEMCILKLLVEFIYKGEVEVPSADLERFIQMAEDLEVKGLKGNEKMKGSTKLTVPVGETVPIGNAETLIVHKKRTHELLAQESPHSVKQQELSAMTGSSTTTPPKKVEGIISRKSASPLKQVPVSEEPGPSTSYNVVTQVKQEFDEVEGLSRQEHSEGFAETLLQEADSVKGEHWEEKSKHTETSISAAQSSSGVPAVPACIPPDIDQSTVTWVQDDIYMGAAADGVSHFFCEYANLKSVPAMSGKYNLKWNSHHSEAFQAFDQLRSRELFVDVTLACESQCLKAHKLVLSAGSQYLERILQRDSSTSPSIHFFGIEMHILRLLVEFMYKGEVEVPSADLERFIQMADNLEVKGLKGDGRLKGSGSVNMPINDLEPPIAHKRRICSLSAPNSPYPLKQQRLNAVSATSIAATSAETVSCAHDNTESFSSQSSGKAISSHHQISVPKELGPSTSNDKEALLKLVYAEGEALVKQEHEDSVEAQLQEEEDHWEEESMHAETSNFDAGSSSGPPTSIPSEIDPSTVTWVQDDIYKGASPDGILRFFCGICSYQTPLKAHATRHYRTHTGEKPHVCPVCGKGFSENSDMKKHKILVYLCGEAFTMTKFNLKWNSHHSEAFQSFDRLRNREIFVDVTLSCEDQFLKAHKLVLSAGSQYLERILQRDGTGCPTIHFYGVEMYILKLLVEFMYNGEVEVPSADLEKFIRVAENLEVIGLKGDGKMQGPATTIPADAIEAAVAHKRRIIRESYEDHIYPRKLLRRNIDPPSKQNQRDTQSPVGTSSQSEILSEAEESISNMGLDKPGEMLVKEVYEEESAGKPPSETDESWEEESMSTGSISYAYKEIRSTRSSETKDPGNSSGVPQVIPPEVDPLTVYQVEQEVYRGSYEGGTVFFCGVCPYKSPRKHDAKRHSFTHIQGRLFPCKLCNKSFRSREGMNYHLNFFHEAK</sequence>
<feature type="domain" description="BTB" evidence="7">
    <location>
        <begin position="887"/>
        <end position="952"/>
    </location>
</feature>
<organism evidence="9">
    <name type="scientific">Darwinula stevensoni</name>
    <dbReference type="NCBI Taxonomy" id="69355"/>
    <lineage>
        <taxon>Eukaryota</taxon>
        <taxon>Metazoa</taxon>
        <taxon>Ecdysozoa</taxon>
        <taxon>Arthropoda</taxon>
        <taxon>Crustacea</taxon>
        <taxon>Oligostraca</taxon>
        <taxon>Ostracoda</taxon>
        <taxon>Podocopa</taxon>
        <taxon>Podocopida</taxon>
        <taxon>Darwinulocopina</taxon>
        <taxon>Darwinuloidea</taxon>
        <taxon>Darwinulidae</taxon>
        <taxon>Darwinula</taxon>
    </lineage>
</organism>
<proteinExistence type="predicted"/>
<dbReference type="GO" id="GO:0048513">
    <property type="term" value="P:animal organ development"/>
    <property type="evidence" value="ECO:0007669"/>
    <property type="project" value="UniProtKB-ARBA"/>
</dbReference>
<feature type="region of interest" description="Disordered" evidence="6">
    <location>
        <begin position="1471"/>
        <end position="1490"/>
    </location>
</feature>
<dbReference type="CDD" id="cd18315">
    <property type="entry name" value="BTB_POZ_BAB-like"/>
    <property type="match status" value="7"/>
</dbReference>
<keyword evidence="4" id="KW-0539">Nucleus</keyword>
<dbReference type="Gene3D" id="3.30.710.10">
    <property type="entry name" value="Potassium Channel Kv1.1, Chain A"/>
    <property type="match status" value="7"/>
</dbReference>
<keyword evidence="10" id="KW-1185">Reference proteome</keyword>
<dbReference type="GO" id="GO:0003006">
    <property type="term" value="P:developmental process involved in reproduction"/>
    <property type="evidence" value="ECO:0007669"/>
    <property type="project" value="UniProtKB-ARBA"/>
</dbReference>
<feature type="compositionally biased region" description="Polar residues" evidence="6">
    <location>
        <begin position="1725"/>
        <end position="1741"/>
    </location>
</feature>
<feature type="domain" description="C2H2-type" evidence="8">
    <location>
        <begin position="55"/>
        <end position="82"/>
    </location>
</feature>
<protein>
    <submittedName>
        <fullName evidence="9">Uncharacterized protein</fullName>
    </submittedName>
</protein>
<evidence type="ECO:0000259" key="8">
    <source>
        <dbReference type="PROSITE" id="PS50157"/>
    </source>
</evidence>
<dbReference type="PANTHER" id="PTHR23110:SF99">
    <property type="entry name" value="BROAD-COMPLEX CORE PROTEIN ISOFORM 6"/>
    <property type="match status" value="1"/>
</dbReference>
<feature type="compositionally biased region" description="Polar residues" evidence="6">
    <location>
        <begin position="1383"/>
        <end position="1403"/>
    </location>
</feature>
<evidence type="ECO:0000259" key="7">
    <source>
        <dbReference type="PROSITE" id="PS50097"/>
    </source>
</evidence>
<keyword evidence="1" id="KW-0479">Metal-binding</keyword>
<dbReference type="GO" id="GO:0008270">
    <property type="term" value="F:zinc ion binding"/>
    <property type="evidence" value="ECO:0007669"/>
    <property type="project" value="UniProtKB-KW"/>
</dbReference>
<feature type="compositionally biased region" description="Acidic residues" evidence="6">
    <location>
        <begin position="2118"/>
        <end position="2127"/>
    </location>
</feature>
<dbReference type="GO" id="GO:0006357">
    <property type="term" value="P:regulation of transcription by RNA polymerase II"/>
    <property type="evidence" value="ECO:0007669"/>
    <property type="project" value="TreeGrafter"/>
</dbReference>
<evidence type="ECO:0000256" key="2">
    <source>
        <dbReference type="ARBA" id="ARBA00022771"/>
    </source>
</evidence>
<feature type="domain" description="BTB" evidence="7">
    <location>
        <begin position="108"/>
        <end position="173"/>
    </location>
</feature>
<dbReference type="FunFam" id="3.30.160.60:FF:002343">
    <property type="entry name" value="Zinc finger protein 33A"/>
    <property type="match status" value="1"/>
</dbReference>
<feature type="compositionally biased region" description="Polar residues" evidence="6">
    <location>
        <begin position="2063"/>
        <end position="2076"/>
    </location>
</feature>
<dbReference type="SMART" id="SM00355">
    <property type="entry name" value="ZnF_C2H2"/>
    <property type="match status" value="7"/>
</dbReference>
<feature type="region of interest" description="Disordered" evidence="6">
    <location>
        <begin position="1381"/>
        <end position="1406"/>
    </location>
</feature>
<dbReference type="GO" id="GO:0005634">
    <property type="term" value="C:nucleus"/>
    <property type="evidence" value="ECO:0007669"/>
    <property type="project" value="TreeGrafter"/>
</dbReference>
<keyword evidence="2 5" id="KW-0863">Zinc-finger</keyword>
<gene>
    <name evidence="9" type="ORF">DSTB1V02_LOCUS9057</name>
</gene>
<feature type="compositionally biased region" description="Basic and acidic residues" evidence="6">
    <location>
        <begin position="2138"/>
        <end position="2150"/>
    </location>
</feature>
<evidence type="ECO:0000313" key="9">
    <source>
        <dbReference type="EMBL" id="CAD7249259.1"/>
    </source>
</evidence>
<accession>A0A7R8XGA4</accession>
<keyword evidence="3" id="KW-0862">Zinc</keyword>
<feature type="domain" description="BTB" evidence="7">
    <location>
        <begin position="1929"/>
        <end position="1994"/>
    </location>
</feature>
<feature type="domain" description="BTB" evidence="7">
    <location>
        <begin position="1257"/>
        <end position="1322"/>
    </location>
</feature>
<dbReference type="Proteomes" id="UP000677054">
    <property type="component" value="Unassembled WGS sequence"/>
</dbReference>
<dbReference type="EMBL" id="CAJPEV010002202">
    <property type="protein sequence ID" value="CAG0896099.1"/>
    <property type="molecule type" value="Genomic_DNA"/>
</dbReference>
<feature type="domain" description="BTB" evidence="7">
    <location>
        <begin position="631"/>
        <end position="696"/>
    </location>
</feature>
<evidence type="ECO:0000256" key="1">
    <source>
        <dbReference type="ARBA" id="ARBA00022723"/>
    </source>
</evidence>
<evidence type="ECO:0000256" key="6">
    <source>
        <dbReference type="SAM" id="MobiDB-lite"/>
    </source>
</evidence>
<feature type="domain" description="BTB" evidence="7">
    <location>
        <begin position="383"/>
        <end position="448"/>
    </location>
</feature>
<dbReference type="PROSITE" id="PS50097">
    <property type="entry name" value="BTB"/>
    <property type="match status" value="7"/>
</dbReference>
<dbReference type="SUPFAM" id="SSF54695">
    <property type="entry name" value="POZ domain"/>
    <property type="match status" value="7"/>
</dbReference>
<feature type="compositionally biased region" description="Acidic residues" evidence="6">
    <location>
        <begin position="1779"/>
        <end position="1791"/>
    </location>
</feature>
<dbReference type="PROSITE" id="PS00028">
    <property type="entry name" value="ZINC_FINGER_C2H2_1"/>
    <property type="match status" value="1"/>
</dbReference>
<dbReference type="InterPro" id="IPR000210">
    <property type="entry name" value="BTB/POZ_dom"/>
</dbReference>
<evidence type="ECO:0000256" key="3">
    <source>
        <dbReference type="ARBA" id="ARBA00022833"/>
    </source>
</evidence>
<dbReference type="InterPro" id="IPR051095">
    <property type="entry name" value="Dros_DevTransReg"/>
</dbReference>
<feature type="domain" description="C2H2-type" evidence="8">
    <location>
        <begin position="2216"/>
        <end position="2242"/>
    </location>
</feature>
<dbReference type="InterPro" id="IPR013087">
    <property type="entry name" value="Znf_C2H2_type"/>
</dbReference>
<feature type="compositionally biased region" description="Low complexity" evidence="6">
    <location>
        <begin position="1045"/>
        <end position="1056"/>
    </location>
</feature>
<evidence type="ECO:0000256" key="5">
    <source>
        <dbReference type="PROSITE-ProRule" id="PRU00042"/>
    </source>
</evidence>
<feature type="domain" description="C2H2-type" evidence="8">
    <location>
        <begin position="1870"/>
        <end position="1889"/>
    </location>
</feature>
<feature type="domain" description="C2H2-type" evidence="8">
    <location>
        <begin position="1842"/>
        <end position="1869"/>
    </location>
</feature>
<dbReference type="OrthoDB" id="10261408at2759"/>
<feature type="region of interest" description="Disordered" evidence="6">
    <location>
        <begin position="1774"/>
        <end position="1819"/>
    </location>
</feature>
<dbReference type="SUPFAM" id="SSF57667">
    <property type="entry name" value="beta-beta-alpha zinc fingers"/>
    <property type="match status" value="3"/>
</dbReference>
<feature type="region of interest" description="Disordered" evidence="6">
    <location>
        <begin position="1016"/>
        <end position="1056"/>
    </location>
</feature>
<feature type="compositionally biased region" description="Low complexity" evidence="6">
    <location>
        <begin position="1805"/>
        <end position="1816"/>
    </location>
</feature>
<dbReference type="GO" id="GO:0048666">
    <property type="term" value="P:neuron development"/>
    <property type="evidence" value="ECO:0007669"/>
    <property type="project" value="UniProtKB-ARBA"/>
</dbReference>
<feature type="domain" description="C2H2-type" evidence="8">
    <location>
        <begin position="1136"/>
        <end position="1163"/>
    </location>
</feature>
<dbReference type="SMART" id="SM00225">
    <property type="entry name" value="BTB"/>
    <property type="match status" value="7"/>
</dbReference>
<dbReference type="Gene3D" id="3.30.160.60">
    <property type="entry name" value="Classic Zinc Finger"/>
    <property type="match status" value="4"/>
</dbReference>
<reference evidence="9" key="1">
    <citation type="submission" date="2020-11" db="EMBL/GenBank/DDBJ databases">
        <authorList>
            <person name="Tran Van P."/>
        </authorList>
    </citation>
    <scope>NUCLEOTIDE SEQUENCE</scope>
</reference>
<dbReference type="PANTHER" id="PTHR23110">
    <property type="entry name" value="BTB DOMAIN TRANSCRIPTION FACTOR"/>
    <property type="match status" value="1"/>
</dbReference>
<evidence type="ECO:0000313" key="10">
    <source>
        <dbReference type="Proteomes" id="UP000677054"/>
    </source>
</evidence>
<feature type="domain" description="BTB" evidence="7">
    <location>
        <begin position="1572"/>
        <end position="1637"/>
    </location>
</feature>
<name>A0A7R8XGA4_9CRUS</name>
<dbReference type="Pfam" id="PF00651">
    <property type="entry name" value="BTB"/>
    <property type="match status" value="7"/>
</dbReference>